<sequence>MFDMKLRLALGNSAEPTSTSSSSLALTLNNLIIENEKGEASDIDKIYLHHCGDKSIYESTSLVKNKESDIKNSY</sequence>
<feature type="non-terminal residue" evidence="1">
    <location>
        <position position="74"/>
    </location>
</feature>
<comment type="caution">
    <text evidence="1">The sequence shown here is derived from an EMBL/GenBank/DDBJ whole genome shotgun (WGS) entry which is preliminary data.</text>
</comment>
<dbReference type="Proteomes" id="UP000195893">
    <property type="component" value="Unassembled WGS sequence"/>
</dbReference>
<protein>
    <submittedName>
        <fullName evidence="1">Uncharacterized protein</fullName>
    </submittedName>
</protein>
<accession>A0A1Y5N2G6</accession>
<reference evidence="1 2" key="1">
    <citation type="submission" date="2017-04" db="EMBL/GenBank/DDBJ databases">
        <title>Complete genome of Campylobacter concisus ATCC 33237T and draft genomes for an additional eight well characterized C. concisus strains.</title>
        <authorList>
            <person name="Cornelius A.J."/>
            <person name="Miller W.G."/>
            <person name="Lastovica A.J."/>
            <person name="On S.L."/>
            <person name="French N.P."/>
            <person name="Vandenberg O."/>
            <person name="Biggs P.J."/>
        </authorList>
    </citation>
    <scope>NUCLEOTIDE SEQUENCE [LARGE SCALE GENOMIC DNA]</scope>
    <source>
        <strain evidence="1 2">Lasto127.99</strain>
    </source>
</reference>
<dbReference type="EMBL" id="NDYQ01000044">
    <property type="protein sequence ID" value="OUT13674.1"/>
    <property type="molecule type" value="Genomic_DNA"/>
</dbReference>
<evidence type="ECO:0000313" key="2">
    <source>
        <dbReference type="Proteomes" id="UP000195893"/>
    </source>
</evidence>
<organism evidence="1 2">
    <name type="scientific">Campylobacter concisus</name>
    <dbReference type="NCBI Taxonomy" id="199"/>
    <lineage>
        <taxon>Bacteria</taxon>
        <taxon>Pseudomonadati</taxon>
        <taxon>Campylobacterota</taxon>
        <taxon>Epsilonproteobacteria</taxon>
        <taxon>Campylobacterales</taxon>
        <taxon>Campylobacteraceae</taxon>
        <taxon>Campylobacter</taxon>
    </lineage>
</organism>
<dbReference type="AlphaFoldDB" id="A0A1Y5N2G6"/>
<gene>
    <name evidence="1" type="ORF">B9N60_10270</name>
</gene>
<evidence type="ECO:0000313" key="1">
    <source>
        <dbReference type="EMBL" id="OUT13674.1"/>
    </source>
</evidence>
<name>A0A1Y5N2G6_9BACT</name>
<proteinExistence type="predicted"/>